<evidence type="ECO:0000313" key="4">
    <source>
        <dbReference type="Proteomes" id="UP000763641"/>
    </source>
</evidence>
<protein>
    <submittedName>
        <fullName evidence="3">PEP-CTERM sorting domain-containing protein</fullName>
    </submittedName>
</protein>
<evidence type="ECO:0000256" key="1">
    <source>
        <dbReference type="SAM" id="SignalP"/>
    </source>
</evidence>
<dbReference type="RefSeq" id="WP_204199015.1">
    <property type="nucleotide sequence ID" value="NZ_JAFEMC010000003.1"/>
</dbReference>
<dbReference type="Proteomes" id="UP000763641">
    <property type="component" value="Unassembled WGS sequence"/>
</dbReference>
<sequence length="221" mass="22970">MMKRIAAIALLAGSAAPAAAAAVLDFDAARGRNGRTGYVYGPWVEDGFRVSADRCPANNGACFVTTGTTLTSLDRTGAALTNQLGGAVVTVARVDGAAFVLDELTMANNYGNFSGFGPVTMDVDFTFAFADGSSRAQTYVLDNFAGQRLTPNVLTFDLSPLLSFSFTPRAGSSGFVQFDNIRLGDVAAVPEPASWAMMIVGIGAAGGALRRRRTHAVVTLG</sequence>
<name>A0ABS2D7K9_9SPHN</name>
<dbReference type="NCBIfam" id="NF035944">
    <property type="entry name" value="PEPxxWA-CTERM"/>
    <property type="match status" value="1"/>
</dbReference>
<reference evidence="3 4" key="1">
    <citation type="submission" date="2020-12" db="EMBL/GenBank/DDBJ databases">
        <title>Sphingomonas sp.</title>
        <authorList>
            <person name="Kim M.K."/>
        </authorList>
    </citation>
    <scope>NUCLEOTIDE SEQUENCE [LARGE SCALE GENOMIC DNA]</scope>
    <source>
        <strain evidence="3 4">BT552</strain>
    </source>
</reference>
<feature type="signal peptide" evidence="1">
    <location>
        <begin position="1"/>
        <end position="21"/>
    </location>
</feature>
<feature type="chain" id="PRO_5046896825" evidence="1">
    <location>
        <begin position="22"/>
        <end position="221"/>
    </location>
</feature>
<keyword evidence="4" id="KW-1185">Reference proteome</keyword>
<feature type="domain" description="Ice-binding protein C-terminal" evidence="2">
    <location>
        <begin position="188"/>
        <end position="212"/>
    </location>
</feature>
<proteinExistence type="predicted"/>
<keyword evidence="1" id="KW-0732">Signal</keyword>
<organism evidence="3 4">
    <name type="scientific">Sphingomonas longa</name>
    <dbReference type="NCBI Taxonomy" id="2778730"/>
    <lineage>
        <taxon>Bacteria</taxon>
        <taxon>Pseudomonadati</taxon>
        <taxon>Pseudomonadota</taxon>
        <taxon>Alphaproteobacteria</taxon>
        <taxon>Sphingomonadales</taxon>
        <taxon>Sphingomonadaceae</taxon>
        <taxon>Sphingomonas</taxon>
    </lineage>
</organism>
<dbReference type="NCBIfam" id="TIGR02595">
    <property type="entry name" value="PEP_CTERM"/>
    <property type="match status" value="1"/>
</dbReference>
<dbReference type="InterPro" id="IPR013424">
    <property type="entry name" value="Ice-binding_C"/>
</dbReference>
<evidence type="ECO:0000313" key="3">
    <source>
        <dbReference type="EMBL" id="MBM6576905.1"/>
    </source>
</evidence>
<comment type="caution">
    <text evidence="3">The sequence shown here is derived from an EMBL/GenBank/DDBJ whole genome shotgun (WGS) entry which is preliminary data.</text>
</comment>
<evidence type="ECO:0000259" key="2">
    <source>
        <dbReference type="Pfam" id="PF07589"/>
    </source>
</evidence>
<dbReference type="Pfam" id="PF07589">
    <property type="entry name" value="PEP-CTERM"/>
    <property type="match status" value="1"/>
</dbReference>
<accession>A0ABS2D7K9</accession>
<dbReference type="EMBL" id="JAFEMC010000003">
    <property type="protein sequence ID" value="MBM6576905.1"/>
    <property type="molecule type" value="Genomic_DNA"/>
</dbReference>
<gene>
    <name evidence="3" type="ORF">ILT43_11010</name>
</gene>